<name>A0A1R3KGD2_COCAP</name>
<evidence type="ECO:0000313" key="2">
    <source>
        <dbReference type="Proteomes" id="UP000188268"/>
    </source>
</evidence>
<dbReference type="AlphaFoldDB" id="A0A1R3KGD2"/>
<accession>A0A1R3KGD2</accession>
<organism evidence="1 2">
    <name type="scientific">Corchorus capsularis</name>
    <name type="common">Jute</name>
    <dbReference type="NCBI Taxonomy" id="210143"/>
    <lineage>
        <taxon>Eukaryota</taxon>
        <taxon>Viridiplantae</taxon>
        <taxon>Streptophyta</taxon>
        <taxon>Embryophyta</taxon>
        <taxon>Tracheophyta</taxon>
        <taxon>Spermatophyta</taxon>
        <taxon>Magnoliopsida</taxon>
        <taxon>eudicotyledons</taxon>
        <taxon>Gunneridae</taxon>
        <taxon>Pentapetalae</taxon>
        <taxon>rosids</taxon>
        <taxon>malvids</taxon>
        <taxon>Malvales</taxon>
        <taxon>Malvaceae</taxon>
        <taxon>Grewioideae</taxon>
        <taxon>Apeibeae</taxon>
        <taxon>Corchorus</taxon>
    </lineage>
</organism>
<evidence type="ECO:0000313" key="1">
    <source>
        <dbReference type="EMBL" id="OMP06094.1"/>
    </source>
</evidence>
<dbReference type="EMBL" id="AWWV01005051">
    <property type="protein sequence ID" value="OMP06094.1"/>
    <property type="molecule type" value="Genomic_DNA"/>
</dbReference>
<dbReference type="Gramene" id="OMP06094">
    <property type="protein sequence ID" value="OMP06094"/>
    <property type="gene ID" value="CCACVL1_01709"/>
</dbReference>
<sequence length="46" mass="5160">MGRDKLWAICIAYEKLSSSLLAVLHMKDLVEYWKVGNGGDPCMEST</sequence>
<keyword evidence="2" id="KW-1185">Reference proteome</keyword>
<comment type="caution">
    <text evidence="1">The sequence shown here is derived from an EMBL/GenBank/DDBJ whole genome shotgun (WGS) entry which is preliminary data.</text>
</comment>
<reference evidence="1 2" key="1">
    <citation type="submission" date="2013-09" db="EMBL/GenBank/DDBJ databases">
        <title>Corchorus capsularis genome sequencing.</title>
        <authorList>
            <person name="Alam M."/>
            <person name="Haque M.S."/>
            <person name="Islam M.S."/>
            <person name="Emdad E.M."/>
            <person name="Islam M.M."/>
            <person name="Ahmed B."/>
            <person name="Halim A."/>
            <person name="Hossen Q.M.M."/>
            <person name="Hossain M.Z."/>
            <person name="Ahmed R."/>
            <person name="Khan M.M."/>
            <person name="Islam R."/>
            <person name="Rashid M.M."/>
            <person name="Khan S.A."/>
            <person name="Rahman M.S."/>
            <person name="Alam M."/>
        </authorList>
    </citation>
    <scope>NUCLEOTIDE SEQUENCE [LARGE SCALE GENOMIC DNA]</scope>
    <source>
        <strain evidence="2">cv. CVL-1</strain>
        <tissue evidence="1">Whole seedling</tissue>
    </source>
</reference>
<dbReference type="Proteomes" id="UP000188268">
    <property type="component" value="Unassembled WGS sequence"/>
</dbReference>
<proteinExistence type="predicted"/>
<gene>
    <name evidence="1" type="ORF">CCACVL1_01709</name>
</gene>
<protein>
    <submittedName>
        <fullName evidence="1">Uncharacterized protein</fullName>
    </submittedName>
</protein>